<gene>
    <name evidence="9" type="ORF">DI549_00060</name>
</gene>
<evidence type="ECO:0000313" key="9">
    <source>
        <dbReference type="EMBL" id="PZQ86033.1"/>
    </source>
</evidence>
<evidence type="ECO:0000256" key="1">
    <source>
        <dbReference type="ARBA" id="ARBA00004370"/>
    </source>
</evidence>
<dbReference type="GO" id="GO:0016746">
    <property type="term" value="F:acyltransferase activity"/>
    <property type="evidence" value="ECO:0007669"/>
    <property type="project" value="UniProtKB-KW"/>
</dbReference>
<evidence type="ECO:0000256" key="5">
    <source>
        <dbReference type="ARBA" id="ARBA00023098"/>
    </source>
</evidence>
<proteinExistence type="predicted"/>
<evidence type="ECO:0000256" key="4">
    <source>
        <dbReference type="ARBA" id="ARBA00022989"/>
    </source>
</evidence>
<dbReference type="SMART" id="SM00563">
    <property type="entry name" value="PlsC"/>
    <property type="match status" value="1"/>
</dbReference>
<dbReference type="GO" id="GO:0006629">
    <property type="term" value="P:lipid metabolic process"/>
    <property type="evidence" value="ECO:0007669"/>
    <property type="project" value="UniProtKB-KW"/>
</dbReference>
<feature type="domain" description="Phospholipid/glycerol acyltransferase" evidence="8">
    <location>
        <begin position="63"/>
        <end position="186"/>
    </location>
</feature>
<evidence type="ECO:0000256" key="3">
    <source>
        <dbReference type="ARBA" id="ARBA00022692"/>
    </source>
</evidence>
<dbReference type="Proteomes" id="UP000248887">
    <property type="component" value="Unassembled WGS sequence"/>
</dbReference>
<keyword evidence="3" id="KW-0812">Transmembrane</keyword>
<keyword evidence="7 9" id="KW-0012">Acyltransferase</keyword>
<keyword evidence="2 9" id="KW-0808">Transferase</keyword>
<reference evidence="9 10" key="1">
    <citation type="submission" date="2017-08" db="EMBL/GenBank/DDBJ databases">
        <title>Infants hospitalized years apart are colonized by the same room-sourced microbial strains.</title>
        <authorList>
            <person name="Brooks B."/>
            <person name="Olm M.R."/>
            <person name="Firek B.A."/>
            <person name="Baker R."/>
            <person name="Thomas B.C."/>
            <person name="Morowitz M.J."/>
            <person name="Banfield J.F."/>
        </authorList>
    </citation>
    <scope>NUCLEOTIDE SEQUENCE [LARGE SCALE GENOMIC DNA]</scope>
    <source>
        <strain evidence="9">S2_005_001_R2_27</strain>
    </source>
</reference>
<keyword evidence="5" id="KW-0443">Lipid metabolism</keyword>
<comment type="caution">
    <text evidence="9">The sequence shown here is derived from an EMBL/GenBank/DDBJ whole genome shotgun (WGS) entry which is preliminary data.</text>
</comment>
<organism evidence="9 10">
    <name type="scientific">Ancylobacter novellus</name>
    <name type="common">Thiobacillus novellus</name>
    <dbReference type="NCBI Taxonomy" id="921"/>
    <lineage>
        <taxon>Bacteria</taxon>
        <taxon>Pseudomonadati</taxon>
        <taxon>Pseudomonadota</taxon>
        <taxon>Alphaproteobacteria</taxon>
        <taxon>Hyphomicrobiales</taxon>
        <taxon>Xanthobacteraceae</taxon>
        <taxon>Ancylobacter</taxon>
    </lineage>
</organism>
<evidence type="ECO:0000259" key="8">
    <source>
        <dbReference type="SMART" id="SM00563"/>
    </source>
</evidence>
<evidence type="ECO:0000256" key="7">
    <source>
        <dbReference type="ARBA" id="ARBA00023315"/>
    </source>
</evidence>
<evidence type="ECO:0000256" key="6">
    <source>
        <dbReference type="ARBA" id="ARBA00023136"/>
    </source>
</evidence>
<dbReference type="CDD" id="cd07989">
    <property type="entry name" value="LPLAT_AGPAT-like"/>
    <property type="match status" value="1"/>
</dbReference>
<dbReference type="EMBL" id="QFQD01000001">
    <property type="protein sequence ID" value="PZQ86033.1"/>
    <property type="molecule type" value="Genomic_DNA"/>
</dbReference>
<evidence type="ECO:0000313" key="10">
    <source>
        <dbReference type="Proteomes" id="UP000248887"/>
    </source>
</evidence>
<dbReference type="InterPro" id="IPR002123">
    <property type="entry name" value="Plipid/glycerol_acylTrfase"/>
</dbReference>
<dbReference type="SUPFAM" id="SSF69593">
    <property type="entry name" value="Glycerol-3-phosphate (1)-acyltransferase"/>
    <property type="match status" value="1"/>
</dbReference>
<dbReference type="Pfam" id="PF01553">
    <property type="entry name" value="Acyltransferase"/>
    <property type="match status" value="1"/>
</dbReference>
<dbReference type="PANTHER" id="PTHR23063:SF52">
    <property type="entry name" value="LYSOPHOSPHATIDYLCHOLINE ACYLTRANSFERASE"/>
    <property type="match status" value="1"/>
</dbReference>
<protein>
    <submittedName>
        <fullName evidence="9">1-acyl-sn-glycerol-3-phosphate acyltransferase</fullName>
    </submittedName>
</protein>
<dbReference type="AlphaFoldDB" id="A0A2W5T3V0"/>
<dbReference type="PANTHER" id="PTHR23063">
    <property type="entry name" value="PHOSPHOLIPID ACYLTRANSFERASE"/>
    <property type="match status" value="1"/>
</dbReference>
<keyword evidence="4" id="KW-1133">Transmembrane helix</keyword>
<evidence type="ECO:0000256" key="2">
    <source>
        <dbReference type="ARBA" id="ARBA00022679"/>
    </source>
</evidence>
<comment type="subcellular location">
    <subcellularLocation>
        <location evidence="1">Membrane</location>
    </subcellularLocation>
</comment>
<accession>A0A2W5T3V0</accession>
<keyword evidence="6" id="KW-0472">Membrane</keyword>
<name>A0A2W5T3V0_ANCNO</name>
<sequence length="262" mass="28098">MRVWLVLLPVVAVTLIGIPLQWVSLALRLPSRRTLPRLYHRIVLALIGVRVRVVGAPSPARPLLIVANHVSWLDICVLGSCVPLCFVAKAEVGRWPGVGLLARLQRTIFVDRTSRTATGKVAREMAARMNDGDPVVLFAEGTSSDGNRVLTFRSALIGAARQAMGDKSAGEDGAGAAIQPLAIAYVRQNGLPLGRTGRPRLAWYGDMDLAPHLMEVLRRGAVDVELHFGAPLDGTNRKAATLSAEKAARAMLAGALTGRVRD</sequence>
<dbReference type="GO" id="GO:0016020">
    <property type="term" value="C:membrane"/>
    <property type="evidence" value="ECO:0007669"/>
    <property type="project" value="UniProtKB-SubCell"/>
</dbReference>